<accession>A0A427ARN6</accession>
<proteinExistence type="predicted"/>
<protein>
    <submittedName>
        <fullName evidence="1">Uncharacterized protein</fullName>
    </submittedName>
</protein>
<evidence type="ECO:0000313" key="2">
    <source>
        <dbReference type="Proteomes" id="UP000287651"/>
    </source>
</evidence>
<organism evidence="1 2">
    <name type="scientific">Ensete ventricosum</name>
    <name type="common">Abyssinian banana</name>
    <name type="synonym">Musa ensete</name>
    <dbReference type="NCBI Taxonomy" id="4639"/>
    <lineage>
        <taxon>Eukaryota</taxon>
        <taxon>Viridiplantae</taxon>
        <taxon>Streptophyta</taxon>
        <taxon>Embryophyta</taxon>
        <taxon>Tracheophyta</taxon>
        <taxon>Spermatophyta</taxon>
        <taxon>Magnoliopsida</taxon>
        <taxon>Liliopsida</taxon>
        <taxon>Zingiberales</taxon>
        <taxon>Musaceae</taxon>
        <taxon>Ensete</taxon>
    </lineage>
</organism>
<sequence length="236" mass="26393">MELGVPYDDVDNCVVVRHAPLSVTTVMSRRLARPNVKLFDAVAAEDNVAEDNIVRLIREVVPGMIVTGMEITEIDRARRWDMKDSAVFFSSVSIPGGGGGQPAHSHGEIETSITYEDDTKKLTRRRRRTGLVSDCTTATAAVGRLLSCTAHPPRPSPRVPFLDVRPSRWAHLRGVVSLGNFLRWRVKDDVDLRSLRSMRTKGTTHLRMTTRRIAFLRHRPPLILFLIDSSPPPLPS</sequence>
<dbReference type="Proteomes" id="UP000287651">
    <property type="component" value="Unassembled WGS sequence"/>
</dbReference>
<reference evidence="1 2" key="1">
    <citation type="journal article" date="2014" name="Agronomy (Basel)">
        <title>A Draft Genome Sequence for Ensete ventricosum, the Drought-Tolerant Tree Against Hunger.</title>
        <authorList>
            <person name="Harrison J."/>
            <person name="Moore K.A."/>
            <person name="Paszkiewicz K."/>
            <person name="Jones T."/>
            <person name="Grant M."/>
            <person name="Ambacheew D."/>
            <person name="Muzemil S."/>
            <person name="Studholme D.J."/>
        </authorList>
    </citation>
    <scope>NUCLEOTIDE SEQUENCE [LARGE SCALE GENOMIC DNA]</scope>
</reference>
<dbReference type="AlphaFoldDB" id="A0A427ARN6"/>
<comment type="caution">
    <text evidence="1">The sequence shown here is derived from an EMBL/GenBank/DDBJ whole genome shotgun (WGS) entry which is preliminary data.</text>
</comment>
<gene>
    <name evidence="1" type="ORF">B296_00026391</name>
</gene>
<name>A0A427ARN6_ENSVE</name>
<dbReference type="Pfam" id="PF01946">
    <property type="entry name" value="Thi4"/>
    <property type="match status" value="2"/>
</dbReference>
<dbReference type="InterPro" id="IPR036188">
    <property type="entry name" value="FAD/NAD-bd_sf"/>
</dbReference>
<dbReference type="Gene3D" id="3.50.50.60">
    <property type="entry name" value="FAD/NAD(P)-binding domain"/>
    <property type="match status" value="2"/>
</dbReference>
<dbReference type="PANTHER" id="PTHR43422:SF16">
    <property type="entry name" value="THIAMINE THIAZOLE SYNTHASE, CHLOROPLASTIC"/>
    <property type="match status" value="1"/>
</dbReference>
<dbReference type="PANTHER" id="PTHR43422">
    <property type="entry name" value="THIAMINE THIAZOLE SYNTHASE"/>
    <property type="match status" value="1"/>
</dbReference>
<evidence type="ECO:0000313" key="1">
    <source>
        <dbReference type="EMBL" id="RRT78919.1"/>
    </source>
</evidence>
<dbReference type="EMBL" id="AMZH03001553">
    <property type="protein sequence ID" value="RRT78919.1"/>
    <property type="molecule type" value="Genomic_DNA"/>
</dbReference>